<dbReference type="Proteomes" id="UP001589709">
    <property type="component" value="Unassembled WGS sequence"/>
</dbReference>
<dbReference type="InterPro" id="IPR045851">
    <property type="entry name" value="AMP-bd_C_sf"/>
</dbReference>
<dbReference type="RefSeq" id="WP_381344286.1">
    <property type="nucleotide sequence ID" value="NZ_JBHMCY010000012.1"/>
</dbReference>
<comment type="caution">
    <text evidence="5">The sequence shown here is derived from an EMBL/GenBank/DDBJ whole genome shotgun (WGS) entry which is preliminary data.</text>
</comment>
<dbReference type="EMBL" id="JBHMCY010000012">
    <property type="protein sequence ID" value="MFB9462828.1"/>
    <property type="molecule type" value="Genomic_DNA"/>
</dbReference>
<dbReference type="Pfam" id="PF13193">
    <property type="entry name" value="AMP-binding_C"/>
    <property type="match status" value="1"/>
</dbReference>
<dbReference type="InterPro" id="IPR025110">
    <property type="entry name" value="AMP-bd_C"/>
</dbReference>
<evidence type="ECO:0000313" key="5">
    <source>
        <dbReference type="EMBL" id="MFB9462828.1"/>
    </source>
</evidence>
<protein>
    <submittedName>
        <fullName evidence="5">Class I adenylate-forming enzyme family protein</fullName>
    </submittedName>
</protein>
<organism evidence="5 6">
    <name type="scientific">Streptomyces cinereospinus</name>
    <dbReference type="NCBI Taxonomy" id="285561"/>
    <lineage>
        <taxon>Bacteria</taxon>
        <taxon>Bacillati</taxon>
        <taxon>Actinomycetota</taxon>
        <taxon>Actinomycetes</taxon>
        <taxon>Kitasatosporales</taxon>
        <taxon>Streptomycetaceae</taxon>
        <taxon>Streptomyces</taxon>
    </lineage>
</organism>
<keyword evidence="2" id="KW-0436">Ligase</keyword>
<feature type="domain" description="AMP-binding enzyme C-terminal" evidence="4">
    <location>
        <begin position="421"/>
        <end position="495"/>
    </location>
</feature>
<feature type="domain" description="AMP-dependent synthetase/ligase" evidence="3">
    <location>
        <begin position="9"/>
        <end position="371"/>
    </location>
</feature>
<accession>A0ABV5MXS7</accession>
<gene>
    <name evidence="5" type="ORF">ACFF45_08940</name>
</gene>
<comment type="similarity">
    <text evidence="1">Belongs to the ATP-dependent AMP-binding enzyme family.</text>
</comment>
<keyword evidence="6" id="KW-1185">Reference proteome</keyword>
<sequence length="514" mass="55039">MPTIGSTLRASARRTPDAPALAFDDRTYTYAELDAAVDKAAAALAGLGLAKGDRLALMAPNSDHFVITFYAAVRLGLVFVPVVPSAAPPELEYLLTDSAAAALVFDPTTAPTVNKARTAGLPPTLTHVLSLGESDGHHDLLALAADSAAHPAEDHVTEADDALILYTSGTTGRPKGALFDHHRVMWTAVNIIATCNMRIGDRLLHSAPLCHGAQLCIMLIPGTLIGAKHIVLPGFDAATVLAELEAERVTMFFGVPTMFQFLLRRPDFPDRDLSAWRTGLFGAAPMPASTVEQLTELLPHVEFMQLCGQTEGGPGGIYLTGEQVRARPDASGRQPLPLTESRVVSLHGQDTLPGEVGELILRGETVMKGYWNKPAETAEALRDGWLHTGDLARVDADGFVTLVDRLKDLIITGGRNVYSVEVENALAAHPDITDCAVIGRPHPDYGESIVAVVTPREGADVTLDSVRDFCRERLASYKVPHVLILGSVPRNPSGKLLKYRLRSDISDDAQGGTR</sequence>
<reference evidence="5 6" key="1">
    <citation type="submission" date="2024-09" db="EMBL/GenBank/DDBJ databases">
        <authorList>
            <person name="Sun Q."/>
            <person name="Mori K."/>
        </authorList>
    </citation>
    <scope>NUCLEOTIDE SEQUENCE [LARGE SCALE GENOMIC DNA]</scope>
    <source>
        <strain evidence="5 6">JCM 6917</strain>
    </source>
</reference>
<evidence type="ECO:0000256" key="2">
    <source>
        <dbReference type="ARBA" id="ARBA00022598"/>
    </source>
</evidence>
<dbReference type="InterPro" id="IPR042099">
    <property type="entry name" value="ANL_N_sf"/>
</dbReference>
<dbReference type="SUPFAM" id="SSF56801">
    <property type="entry name" value="Acetyl-CoA synthetase-like"/>
    <property type="match status" value="1"/>
</dbReference>
<dbReference type="InterPro" id="IPR000873">
    <property type="entry name" value="AMP-dep_synth/lig_dom"/>
</dbReference>
<dbReference type="PANTHER" id="PTHR43201">
    <property type="entry name" value="ACYL-COA SYNTHETASE"/>
    <property type="match status" value="1"/>
</dbReference>
<dbReference type="Gene3D" id="3.30.300.30">
    <property type="match status" value="1"/>
</dbReference>
<evidence type="ECO:0000259" key="4">
    <source>
        <dbReference type="Pfam" id="PF13193"/>
    </source>
</evidence>
<evidence type="ECO:0000313" key="6">
    <source>
        <dbReference type="Proteomes" id="UP001589709"/>
    </source>
</evidence>
<dbReference type="InterPro" id="IPR020845">
    <property type="entry name" value="AMP-binding_CS"/>
</dbReference>
<evidence type="ECO:0000259" key="3">
    <source>
        <dbReference type="Pfam" id="PF00501"/>
    </source>
</evidence>
<dbReference type="PANTHER" id="PTHR43201:SF5">
    <property type="entry name" value="MEDIUM-CHAIN ACYL-COA LIGASE ACSF2, MITOCHONDRIAL"/>
    <property type="match status" value="1"/>
</dbReference>
<dbReference type="PROSITE" id="PS00455">
    <property type="entry name" value="AMP_BINDING"/>
    <property type="match status" value="1"/>
</dbReference>
<proteinExistence type="inferred from homology"/>
<dbReference type="Pfam" id="PF00501">
    <property type="entry name" value="AMP-binding"/>
    <property type="match status" value="1"/>
</dbReference>
<dbReference type="Gene3D" id="3.40.50.12780">
    <property type="entry name" value="N-terminal domain of ligase-like"/>
    <property type="match status" value="1"/>
</dbReference>
<evidence type="ECO:0000256" key="1">
    <source>
        <dbReference type="ARBA" id="ARBA00006432"/>
    </source>
</evidence>
<name>A0ABV5MXS7_9ACTN</name>